<feature type="region of interest" description="Disordered" evidence="8">
    <location>
        <begin position="645"/>
        <end position="664"/>
    </location>
</feature>
<feature type="domain" description="RRM" evidence="9">
    <location>
        <begin position="95"/>
        <end position="173"/>
    </location>
</feature>
<evidence type="ECO:0000256" key="7">
    <source>
        <dbReference type="PROSITE-ProRule" id="PRU00176"/>
    </source>
</evidence>
<protein>
    <recommendedName>
        <fullName evidence="9">RRM domain-containing protein</fullName>
    </recommendedName>
</protein>
<dbReference type="AlphaFoldDB" id="A0A6V7VDY0"/>
<dbReference type="EMBL" id="CAJEWN010000199">
    <property type="protein sequence ID" value="CAD2172371.1"/>
    <property type="molecule type" value="Genomic_DNA"/>
</dbReference>
<keyword evidence="6" id="KW-0539">Nucleus</keyword>
<keyword evidence="4 7" id="KW-0694">RNA-binding</keyword>
<dbReference type="InterPro" id="IPR051974">
    <property type="entry name" value="PUF60_regulator"/>
</dbReference>
<feature type="region of interest" description="Disordered" evidence="8">
    <location>
        <begin position="444"/>
        <end position="467"/>
    </location>
</feature>
<dbReference type="SMART" id="SM00361">
    <property type="entry name" value="RRM_1"/>
    <property type="match status" value="2"/>
</dbReference>
<dbReference type="GO" id="GO:0000381">
    <property type="term" value="P:regulation of alternative mRNA splicing, via spliceosome"/>
    <property type="evidence" value="ECO:0007669"/>
    <property type="project" value="InterPro"/>
</dbReference>
<dbReference type="FunFam" id="3.30.70.330:FF:000382">
    <property type="entry name" value="G-patch domain-containing protein"/>
    <property type="match status" value="1"/>
</dbReference>
<feature type="region of interest" description="Disordered" evidence="8">
    <location>
        <begin position="1"/>
        <end position="22"/>
    </location>
</feature>
<keyword evidence="5" id="KW-0508">mRNA splicing</keyword>
<dbReference type="GO" id="GO:0071013">
    <property type="term" value="C:catalytic step 2 spliceosome"/>
    <property type="evidence" value="ECO:0007669"/>
    <property type="project" value="TreeGrafter"/>
</dbReference>
<evidence type="ECO:0000313" key="11">
    <source>
        <dbReference type="Proteomes" id="UP000580250"/>
    </source>
</evidence>
<dbReference type="OrthoDB" id="20943at2759"/>
<feature type="compositionally biased region" description="Basic residues" evidence="8">
    <location>
        <begin position="607"/>
        <end position="620"/>
    </location>
</feature>
<feature type="compositionally biased region" description="Basic and acidic residues" evidence="8">
    <location>
        <begin position="589"/>
        <end position="606"/>
    </location>
</feature>
<accession>A0A6V7VDY0</accession>
<dbReference type="Gene3D" id="3.30.70.330">
    <property type="match status" value="3"/>
</dbReference>
<evidence type="ECO:0000256" key="3">
    <source>
        <dbReference type="ARBA" id="ARBA00022664"/>
    </source>
</evidence>
<evidence type="ECO:0000256" key="1">
    <source>
        <dbReference type="ARBA" id="ARBA00004123"/>
    </source>
</evidence>
<organism evidence="10 11">
    <name type="scientific">Meloidogyne enterolobii</name>
    <name type="common">Root-knot nematode worm</name>
    <name type="synonym">Meloidogyne mayaguensis</name>
    <dbReference type="NCBI Taxonomy" id="390850"/>
    <lineage>
        <taxon>Eukaryota</taxon>
        <taxon>Metazoa</taxon>
        <taxon>Ecdysozoa</taxon>
        <taxon>Nematoda</taxon>
        <taxon>Chromadorea</taxon>
        <taxon>Rhabditida</taxon>
        <taxon>Tylenchina</taxon>
        <taxon>Tylenchomorpha</taxon>
        <taxon>Tylenchoidea</taxon>
        <taxon>Meloidogynidae</taxon>
        <taxon>Meloidogyninae</taxon>
        <taxon>Meloidogyne</taxon>
    </lineage>
</organism>
<evidence type="ECO:0000256" key="6">
    <source>
        <dbReference type="ARBA" id="ARBA00023242"/>
    </source>
</evidence>
<feature type="compositionally biased region" description="Low complexity" evidence="8">
    <location>
        <begin position="324"/>
        <end position="337"/>
    </location>
</feature>
<comment type="similarity">
    <text evidence="2">Belongs to the RRM half pint family.</text>
</comment>
<gene>
    <name evidence="10" type="ORF">MENT_LOCUS23919</name>
</gene>
<evidence type="ECO:0000256" key="5">
    <source>
        <dbReference type="ARBA" id="ARBA00023187"/>
    </source>
</evidence>
<comment type="subcellular location">
    <subcellularLocation>
        <location evidence="1">Nucleus</location>
    </subcellularLocation>
</comment>
<evidence type="ECO:0000256" key="8">
    <source>
        <dbReference type="SAM" id="MobiDB-lite"/>
    </source>
</evidence>
<dbReference type="GO" id="GO:0000380">
    <property type="term" value="P:alternative mRNA splicing, via spliceosome"/>
    <property type="evidence" value="ECO:0007669"/>
    <property type="project" value="TreeGrafter"/>
</dbReference>
<dbReference type="GO" id="GO:0071011">
    <property type="term" value="C:precatalytic spliceosome"/>
    <property type="evidence" value="ECO:0007669"/>
    <property type="project" value="TreeGrafter"/>
</dbReference>
<dbReference type="InterPro" id="IPR012677">
    <property type="entry name" value="Nucleotide-bd_a/b_plait_sf"/>
</dbReference>
<dbReference type="GO" id="GO:0006376">
    <property type="term" value="P:mRNA splice site recognition"/>
    <property type="evidence" value="ECO:0007669"/>
    <property type="project" value="TreeGrafter"/>
</dbReference>
<feature type="region of interest" description="Disordered" evidence="8">
    <location>
        <begin position="538"/>
        <end position="575"/>
    </location>
</feature>
<evidence type="ECO:0000256" key="4">
    <source>
        <dbReference type="ARBA" id="ARBA00022884"/>
    </source>
</evidence>
<dbReference type="GO" id="GO:0003723">
    <property type="term" value="F:RNA binding"/>
    <property type="evidence" value="ECO:0007669"/>
    <property type="project" value="UniProtKB-UniRule"/>
</dbReference>
<sequence length="778" mass="84807">MNLAVKNENVITNGSTNSTTEQDGKVFVGPGAKKEAGIVGLGLNKLRSFQIIDLERAKKYAIDQSIRFVMEKQRMAHQQQQQKVALYSQALALMSRIYIGSVNFDVSEDQIRTVFGIYGPIKNVNMSIDPTTGNHKGFCFIEYEVPEAAFLAIDAMNGKFLGGRTIKVMPVGRQDSTPQAQPIIDMVMTEARQYNRVFVASVHPDITEQDLRSVFMAFGEITKCQLAKHPILKRHRGFGYIDFKTSASVKEAVEGMNGFDLGGQILKVGRCVTPPDALHYLSSGGSTSALPAAAAIGCFYLRFLSILFLAAAEATARIHAQEASGRSSSPRISNSPPYGTSTTNRALPAPTSAPQTAQKSTSSSGAALQSTGRRRGFGGFAGSVQPPAIVLPLPAVSFTQPKSASSNASGVTTPAVTAPGLVIPQLGSKETVATSQIKMEVDLPEVKKEVNEPQPKNNLESSQIKEDVNVPQPQKDINVDSFYSALNDDTFEPPKLAIPPQLLQTAAESQPEQQKAKKPKLDFLDRIGEKVKSKFVSFDPSKPASFLPSVPNTSKDSDDEEEPPETQLAIGGPEAWTALAIREDTTIAKTKTEIAPKPKQKSDKNKQVAHRRKGKGKKTKYSSGPKLNTATKIAAANVAGALSDQLQTQREEKGEEASLASQEHVQIRGNDARHLLIQKLMRTNRSSVVLLKNMVEPKDVDEFLEDEIKEECQKYGTVTDVVIVQEEDTQTVKIFVRFCEPTQADEARKAIDGRYFDGRTVSAQSYDQVLFDHDDFTG</sequence>
<dbReference type="SUPFAM" id="SSF54928">
    <property type="entry name" value="RNA-binding domain, RBD"/>
    <property type="match status" value="3"/>
</dbReference>
<name>A0A6V7VDY0_MELEN</name>
<feature type="domain" description="RRM" evidence="9">
    <location>
        <begin position="195"/>
        <end position="273"/>
    </location>
</feature>
<dbReference type="SMART" id="SM00360">
    <property type="entry name" value="RRM"/>
    <property type="match status" value="3"/>
</dbReference>
<dbReference type="PANTHER" id="PTHR47330">
    <property type="entry name" value="POLY(U)-BINDING-SPLICING FACTOR PUF60-B-RELATED"/>
    <property type="match status" value="1"/>
</dbReference>
<feature type="compositionally biased region" description="Polar residues" evidence="8">
    <location>
        <begin position="352"/>
        <end position="371"/>
    </location>
</feature>
<feature type="domain" description="RRM" evidence="9">
    <location>
        <begin position="687"/>
        <end position="768"/>
    </location>
</feature>
<proteinExistence type="inferred from homology"/>
<dbReference type="InterPro" id="IPR006532">
    <property type="entry name" value="PUF60-like"/>
</dbReference>
<feature type="region of interest" description="Disordered" evidence="8">
    <location>
        <begin position="589"/>
        <end position="627"/>
    </location>
</feature>
<keyword evidence="3" id="KW-0507">mRNA processing</keyword>
<evidence type="ECO:0000313" key="10">
    <source>
        <dbReference type="EMBL" id="CAD2172371.1"/>
    </source>
</evidence>
<evidence type="ECO:0000259" key="9">
    <source>
        <dbReference type="PROSITE" id="PS50102"/>
    </source>
</evidence>
<comment type="caution">
    <text evidence="10">The sequence shown here is derived from an EMBL/GenBank/DDBJ whole genome shotgun (WGS) entry which is preliminary data.</text>
</comment>
<dbReference type="InterPro" id="IPR035979">
    <property type="entry name" value="RBD_domain_sf"/>
</dbReference>
<dbReference type="PROSITE" id="PS50102">
    <property type="entry name" value="RRM"/>
    <property type="match status" value="3"/>
</dbReference>
<feature type="region of interest" description="Disordered" evidence="8">
    <location>
        <begin position="321"/>
        <end position="379"/>
    </location>
</feature>
<dbReference type="InterPro" id="IPR000504">
    <property type="entry name" value="RRM_dom"/>
</dbReference>
<dbReference type="Pfam" id="PF00076">
    <property type="entry name" value="RRM_1"/>
    <property type="match status" value="3"/>
</dbReference>
<dbReference type="InterPro" id="IPR003954">
    <property type="entry name" value="RRM_euk-type"/>
</dbReference>
<dbReference type="Proteomes" id="UP000580250">
    <property type="component" value="Unassembled WGS sequence"/>
</dbReference>
<dbReference type="PANTHER" id="PTHR47330:SF1">
    <property type="entry name" value="POLY(U)-BINDING-SPLICING FACTOR PUF60"/>
    <property type="match status" value="1"/>
</dbReference>
<evidence type="ECO:0000256" key="2">
    <source>
        <dbReference type="ARBA" id="ARBA00005987"/>
    </source>
</evidence>
<feature type="compositionally biased region" description="Polar residues" evidence="8">
    <location>
        <begin position="9"/>
        <end position="21"/>
    </location>
</feature>
<dbReference type="NCBIfam" id="TIGR01645">
    <property type="entry name" value="half-pint"/>
    <property type="match status" value="1"/>
</dbReference>
<reference evidence="10 11" key="1">
    <citation type="submission" date="2020-08" db="EMBL/GenBank/DDBJ databases">
        <authorList>
            <person name="Koutsovoulos G."/>
            <person name="Danchin GJ E."/>
        </authorList>
    </citation>
    <scope>NUCLEOTIDE SEQUENCE [LARGE SCALE GENOMIC DNA]</scope>
</reference>